<keyword evidence="3" id="KW-1185">Reference proteome</keyword>
<comment type="caution">
    <text evidence="2">The sequence shown here is derived from an EMBL/GenBank/DDBJ whole genome shotgun (WGS) entry which is preliminary data.</text>
</comment>
<dbReference type="OrthoDB" id="1095878at2"/>
<dbReference type="Pfam" id="PF13098">
    <property type="entry name" value="Thioredoxin_2"/>
    <property type="match status" value="1"/>
</dbReference>
<gene>
    <name evidence="2" type="ORF">EZ444_23220</name>
</gene>
<evidence type="ECO:0000259" key="1">
    <source>
        <dbReference type="Pfam" id="PF13098"/>
    </source>
</evidence>
<dbReference type="RefSeq" id="WP_131611859.1">
    <property type="nucleotide sequence ID" value="NZ_SJSM01000025.1"/>
</dbReference>
<dbReference type="InterPro" id="IPR036249">
    <property type="entry name" value="Thioredoxin-like_sf"/>
</dbReference>
<name>A0A4R0MKG1_9SPHI</name>
<protein>
    <submittedName>
        <fullName evidence="2">Thioredoxin family protein</fullName>
    </submittedName>
</protein>
<organism evidence="2 3">
    <name type="scientific">Pedobacter hiemivivus</name>
    <dbReference type="NCBI Taxonomy" id="2530454"/>
    <lineage>
        <taxon>Bacteria</taxon>
        <taxon>Pseudomonadati</taxon>
        <taxon>Bacteroidota</taxon>
        <taxon>Sphingobacteriia</taxon>
        <taxon>Sphingobacteriales</taxon>
        <taxon>Sphingobacteriaceae</taxon>
        <taxon>Pedobacter</taxon>
    </lineage>
</organism>
<accession>A0A4R0MKG1</accession>
<dbReference type="SUPFAM" id="SSF52833">
    <property type="entry name" value="Thioredoxin-like"/>
    <property type="match status" value="1"/>
</dbReference>
<dbReference type="Proteomes" id="UP000291117">
    <property type="component" value="Unassembled WGS sequence"/>
</dbReference>
<feature type="domain" description="Thioredoxin-like fold" evidence="1">
    <location>
        <begin position="48"/>
        <end position="138"/>
    </location>
</feature>
<dbReference type="InterPro" id="IPR012336">
    <property type="entry name" value="Thioredoxin-like_fold"/>
</dbReference>
<proteinExistence type="predicted"/>
<dbReference type="Gene3D" id="3.40.30.10">
    <property type="entry name" value="Glutaredoxin"/>
    <property type="match status" value="1"/>
</dbReference>
<reference evidence="2 3" key="1">
    <citation type="submission" date="2019-02" db="EMBL/GenBank/DDBJ databases">
        <title>Pedobacter sp. RP-3-8 sp. nov., isolated from Arctic soil.</title>
        <authorList>
            <person name="Dahal R.H."/>
        </authorList>
    </citation>
    <scope>NUCLEOTIDE SEQUENCE [LARGE SCALE GENOMIC DNA]</scope>
    <source>
        <strain evidence="2 3">RP-3-8</strain>
    </source>
</reference>
<dbReference type="AlphaFoldDB" id="A0A4R0MKG1"/>
<evidence type="ECO:0000313" key="2">
    <source>
        <dbReference type="EMBL" id="TCC86702.1"/>
    </source>
</evidence>
<evidence type="ECO:0000313" key="3">
    <source>
        <dbReference type="Proteomes" id="UP000291117"/>
    </source>
</evidence>
<sequence length="388" mass="45668">MNNHLFRTSQLIGVVLFLTWSMSDMTYAQNRRVDLKENLAFDDVLKMAKEKNKLIFLDFGSITCKPCLYIKKEVLTLDSVADFINERFVSVDYNVGKEKDRLRKLYKVEGEPVLLIMDQNGVLMHRMAGKVDGQQLMQRFKQGLDPKNNFVALSKSYAEGNREAKFVLKYLEALHNASETEKMNQVVSKFLEGPVERIKDPDVWKVFHRFNQDLASREMMYMFDNRLEFYKLFGQSMVDGKINKLYSEKSIFYLYGHKPPIDDPKFSIILNYARKTDYPKASEWLCYLVPAEHKYKDWTKVGQEVDQIYSFNILKGRAGSSFKDMMVTQFIMYCNDGKALQYPIRWCDELIAERPVESEQKRLREHKKSLQERALNPEKDKLNWTDMN</sequence>
<dbReference type="EMBL" id="SJSM01000025">
    <property type="protein sequence ID" value="TCC86702.1"/>
    <property type="molecule type" value="Genomic_DNA"/>
</dbReference>